<dbReference type="SUPFAM" id="SSF53335">
    <property type="entry name" value="S-adenosyl-L-methionine-dependent methyltransferases"/>
    <property type="match status" value="1"/>
</dbReference>
<dbReference type="NCBIfam" id="TIGR02081">
    <property type="entry name" value="metW"/>
    <property type="match status" value="1"/>
</dbReference>
<accession>A0A2H0XU50</accession>
<protein>
    <submittedName>
        <fullName evidence="1">Methionine biosynthesis protein MetW</fullName>
    </submittedName>
</protein>
<reference evidence="1 2" key="1">
    <citation type="submission" date="2017-09" db="EMBL/GenBank/DDBJ databases">
        <title>Depth-based differentiation of microbial function through sediment-hosted aquifers and enrichment of novel symbionts in the deep terrestrial subsurface.</title>
        <authorList>
            <person name="Probst A.J."/>
            <person name="Ladd B."/>
            <person name="Jarett J.K."/>
            <person name="Geller-Mcgrath D.E."/>
            <person name="Sieber C.M."/>
            <person name="Emerson J.B."/>
            <person name="Anantharaman K."/>
            <person name="Thomas B.C."/>
            <person name="Malmstrom R."/>
            <person name="Stieglmeier M."/>
            <person name="Klingl A."/>
            <person name="Woyke T."/>
            <person name="Ryan C.M."/>
            <person name="Banfield J.F."/>
        </authorList>
    </citation>
    <scope>NUCLEOTIDE SEQUENCE [LARGE SCALE GENOMIC DNA]</scope>
    <source>
        <strain evidence="1">CG08_land_8_20_14_0_20_45_16</strain>
    </source>
</reference>
<dbReference type="CDD" id="cd02440">
    <property type="entry name" value="AdoMet_MTases"/>
    <property type="match status" value="1"/>
</dbReference>
<gene>
    <name evidence="1" type="primary">metW</name>
    <name evidence="1" type="ORF">COT42_07990</name>
</gene>
<dbReference type="InterPro" id="IPR010743">
    <property type="entry name" value="Methionine_synth_MetW"/>
</dbReference>
<evidence type="ECO:0000313" key="1">
    <source>
        <dbReference type="EMBL" id="PIS28457.1"/>
    </source>
</evidence>
<dbReference type="InterPro" id="IPR029063">
    <property type="entry name" value="SAM-dependent_MTases_sf"/>
</dbReference>
<evidence type="ECO:0000313" key="2">
    <source>
        <dbReference type="Proteomes" id="UP000231343"/>
    </source>
</evidence>
<dbReference type="Gene3D" id="3.40.50.150">
    <property type="entry name" value="Vaccinia Virus protein VP39"/>
    <property type="match status" value="1"/>
</dbReference>
<dbReference type="AlphaFoldDB" id="A0A2H0XU50"/>
<organism evidence="1 2">
    <name type="scientific">Candidatus Saganbacteria bacterium CG08_land_8_20_14_0_20_45_16</name>
    <dbReference type="NCBI Taxonomy" id="2014293"/>
    <lineage>
        <taxon>Bacteria</taxon>
        <taxon>Bacillati</taxon>
        <taxon>Saganbacteria</taxon>
    </lineage>
</organism>
<sequence>MIDYRLRLKPDYKLIKEFIDEGATVLDLGCGDGTLLEALTKDKKVKGIGVDIHPEGLDEAMGRGLSVLQLDLNKGLKSFKDKSFDYVVLNMTLQAMWDPLLVIQEMVRVGKAAIVGFPNFGHWKLLFRLLATERMPKTKVLPYEWYDTPNIRLMTINDFKALCLENGIKIVKDKYLNAAGAEIYRPLIRWRAVEGIFLIEEKA</sequence>
<comment type="caution">
    <text evidence="1">The sequence shown here is derived from an EMBL/GenBank/DDBJ whole genome shotgun (WGS) entry which is preliminary data.</text>
</comment>
<dbReference type="Proteomes" id="UP000231343">
    <property type="component" value="Unassembled WGS sequence"/>
</dbReference>
<name>A0A2H0XU50_UNCSA</name>
<dbReference type="Pfam" id="PF07021">
    <property type="entry name" value="MetW"/>
    <property type="match status" value="1"/>
</dbReference>
<dbReference type="EMBL" id="PEYM01000131">
    <property type="protein sequence ID" value="PIS28457.1"/>
    <property type="molecule type" value="Genomic_DNA"/>
</dbReference>
<proteinExistence type="predicted"/>